<dbReference type="GO" id="GO:0005634">
    <property type="term" value="C:nucleus"/>
    <property type="evidence" value="ECO:0007669"/>
    <property type="project" value="UniProtKB-SubCell"/>
</dbReference>
<comment type="similarity">
    <text evidence="2">Belongs to the Mediator complex subunit 28 family.</text>
</comment>
<dbReference type="Proteomes" id="UP000492821">
    <property type="component" value="Unassembled WGS sequence"/>
</dbReference>
<keyword evidence="8" id="KW-1185">Reference proteome</keyword>
<reference evidence="9" key="2">
    <citation type="submission" date="2020-10" db="UniProtKB">
        <authorList>
            <consortium name="WormBaseParasite"/>
        </authorList>
    </citation>
    <scope>IDENTIFICATION</scope>
</reference>
<evidence type="ECO:0000313" key="9">
    <source>
        <dbReference type="WBParaSite" id="Pan_g4465.t1"/>
    </source>
</evidence>
<evidence type="ECO:0000256" key="4">
    <source>
        <dbReference type="ARBA" id="ARBA00023054"/>
    </source>
</evidence>
<protein>
    <submittedName>
        <fullName evidence="9">Mediator complex subunit 9</fullName>
    </submittedName>
</protein>
<evidence type="ECO:0000256" key="5">
    <source>
        <dbReference type="ARBA" id="ARBA00023163"/>
    </source>
</evidence>
<organism evidence="8 9">
    <name type="scientific">Panagrellus redivivus</name>
    <name type="common">Microworm</name>
    <dbReference type="NCBI Taxonomy" id="6233"/>
    <lineage>
        <taxon>Eukaryota</taxon>
        <taxon>Metazoa</taxon>
        <taxon>Ecdysozoa</taxon>
        <taxon>Nematoda</taxon>
        <taxon>Chromadorea</taxon>
        <taxon>Rhabditida</taxon>
        <taxon>Tylenchina</taxon>
        <taxon>Panagrolaimomorpha</taxon>
        <taxon>Panagrolaimoidea</taxon>
        <taxon>Panagrolaimidae</taxon>
        <taxon>Panagrellus</taxon>
    </lineage>
</organism>
<evidence type="ECO:0000256" key="1">
    <source>
        <dbReference type="ARBA" id="ARBA00004123"/>
    </source>
</evidence>
<keyword evidence="4" id="KW-0175">Coiled coil</keyword>
<sequence length="169" mass="18484">MSTLSALINDDEETARPKVAAEPMDTTAPAAPAKPSTPPRTPYEVALLGKDGNDPLPATSLSIRLDRMMSSYANLLGDILPEAGPVNPQPVDVKTAAKFNINTFRDAAAELTNEFTKTATKWQLRHPDEAYADEAKDLKKAIERQKLLLKRAGERCTSEANRASKPRRQ</sequence>
<keyword evidence="5" id="KW-0804">Transcription</keyword>
<evidence type="ECO:0000313" key="8">
    <source>
        <dbReference type="Proteomes" id="UP000492821"/>
    </source>
</evidence>
<name>A0A7E4ZZA8_PANRE</name>
<reference evidence="8" key="1">
    <citation type="journal article" date="2013" name="Genetics">
        <title>The draft genome and transcriptome of Panagrellus redivivus are shaped by the harsh demands of a free-living lifestyle.</title>
        <authorList>
            <person name="Srinivasan J."/>
            <person name="Dillman A.R."/>
            <person name="Macchietto M.G."/>
            <person name="Heikkinen L."/>
            <person name="Lakso M."/>
            <person name="Fracchia K.M."/>
            <person name="Antoshechkin I."/>
            <person name="Mortazavi A."/>
            <person name="Wong G."/>
            <person name="Sternberg P.W."/>
        </authorList>
    </citation>
    <scope>NUCLEOTIDE SEQUENCE [LARGE SCALE GENOMIC DNA]</scope>
    <source>
        <strain evidence="8">MT8872</strain>
    </source>
</reference>
<keyword evidence="6" id="KW-0539">Nucleus</keyword>
<keyword evidence="3" id="KW-0805">Transcription regulation</keyword>
<evidence type="ECO:0000256" key="3">
    <source>
        <dbReference type="ARBA" id="ARBA00023015"/>
    </source>
</evidence>
<evidence type="ECO:0000256" key="7">
    <source>
        <dbReference type="SAM" id="MobiDB-lite"/>
    </source>
</evidence>
<accession>A0A7E4ZZA8</accession>
<dbReference type="Pfam" id="PF11594">
    <property type="entry name" value="Med28"/>
    <property type="match status" value="1"/>
</dbReference>
<dbReference type="AlphaFoldDB" id="A0A7E4ZZA8"/>
<evidence type="ECO:0000256" key="6">
    <source>
        <dbReference type="ARBA" id="ARBA00023242"/>
    </source>
</evidence>
<feature type="compositionally biased region" description="Low complexity" evidence="7">
    <location>
        <begin position="20"/>
        <end position="34"/>
    </location>
</feature>
<feature type="region of interest" description="Disordered" evidence="7">
    <location>
        <begin position="1"/>
        <end position="51"/>
    </location>
</feature>
<evidence type="ECO:0000256" key="2">
    <source>
        <dbReference type="ARBA" id="ARBA00005571"/>
    </source>
</evidence>
<dbReference type="WBParaSite" id="Pan_g4465.t1">
    <property type="protein sequence ID" value="Pan_g4465.t1"/>
    <property type="gene ID" value="Pan_g4465"/>
</dbReference>
<dbReference type="InterPro" id="IPR021640">
    <property type="entry name" value="Mediator_Med28"/>
</dbReference>
<proteinExistence type="inferred from homology"/>
<comment type="subcellular location">
    <subcellularLocation>
        <location evidence="1">Nucleus</location>
    </subcellularLocation>
</comment>